<keyword evidence="3" id="KW-1185">Reference proteome</keyword>
<evidence type="ECO:0000256" key="1">
    <source>
        <dbReference type="SAM" id="MobiDB-lite"/>
    </source>
</evidence>
<gene>
    <name evidence="2" type="ORF">GPUH_LOCUS24620</name>
</gene>
<dbReference type="Proteomes" id="UP000271098">
    <property type="component" value="Unassembled WGS sequence"/>
</dbReference>
<feature type="compositionally biased region" description="Basic and acidic residues" evidence="1">
    <location>
        <begin position="31"/>
        <end position="45"/>
    </location>
</feature>
<proteinExistence type="predicted"/>
<sequence length="76" mass="8301">MSSHTMDPDTNEESVFNSGIELTEDSSNGGKQDDSFQKSSRRGEKQASANDADDFVDDMRTPIALTTREDEGNGNL</sequence>
<reference evidence="4" key="1">
    <citation type="submission" date="2016-06" db="UniProtKB">
        <authorList>
            <consortium name="WormBaseParasite"/>
        </authorList>
    </citation>
    <scope>IDENTIFICATION</scope>
</reference>
<name>A0A183EUI3_9BILA</name>
<dbReference type="EMBL" id="UYRT01101818">
    <property type="protein sequence ID" value="VDN43090.1"/>
    <property type="molecule type" value="Genomic_DNA"/>
</dbReference>
<feature type="region of interest" description="Disordered" evidence="1">
    <location>
        <begin position="1"/>
        <end position="76"/>
    </location>
</feature>
<protein>
    <submittedName>
        <fullName evidence="4">CTNNB1_binding domain-containing protein</fullName>
    </submittedName>
</protein>
<dbReference type="AlphaFoldDB" id="A0A183EUI3"/>
<accession>A0A183EUI3</accession>
<evidence type="ECO:0000313" key="3">
    <source>
        <dbReference type="Proteomes" id="UP000271098"/>
    </source>
</evidence>
<dbReference type="WBParaSite" id="GPUH_0002465401-mRNA-1">
    <property type="protein sequence ID" value="GPUH_0002465401-mRNA-1"/>
    <property type="gene ID" value="GPUH_0002465401"/>
</dbReference>
<evidence type="ECO:0000313" key="2">
    <source>
        <dbReference type="EMBL" id="VDN43090.1"/>
    </source>
</evidence>
<evidence type="ECO:0000313" key="4">
    <source>
        <dbReference type="WBParaSite" id="GPUH_0002465401-mRNA-1"/>
    </source>
</evidence>
<reference evidence="2 3" key="2">
    <citation type="submission" date="2018-11" db="EMBL/GenBank/DDBJ databases">
        <authorList>
            <consortium name="Pathogen Informatics"/>
        </authorList>
    </citation>
    <scope>NUCLEOTIDE SEQUENCE [LARGE SCALE GENOMIC DNA]</scope>
</reference>
<feature type="compositionally biased region" description="Basic and acidic residues" evidence="1">
    <location>
        <begin position="67"/>
        <end position="76"/>
    </location>
</feature>
<organism evidence="4">
    <name type="scientific">Gongylonema pulchrum</name>
    <dbReference type="NCBI Taxonomy" id="637853"/>
    <lineage>
        <taxon>Eukaryota</taxon>
        <taxon>Metazoa</taxon>
        <taxon>Ecdysozoa</taxon>
        <taxon>Nematoda</taxon>
        <taxon>Chromadorea</taxon>
        <taxon>Rhabditida</taxon>
        <taxon>Spirurina</taxon>
        <taxon>Spiruromorpha</taxon>
        <taxon>Spiruroidea</taxon>
        <taxon>Gongylonematidae</taxon>
        <taxon>Gongylonema</taxon>
    </lineage>
</organism>